<sequence length="435" mass="48613">MGKLASFVSAGIGLAVEAIQAQCEDQRPPSQGNRGYTGYTYNPSLVQQSRMGYAPYPHPENAQNAQNPQNARNAPVQRSLASDAPPTYEESERCDQNGYKASSRSPASSSRRAPSHPHPPRLTCPIIIPQRRPEDMKRGFMLAYSPVLQNYGIDQDTFLRFLTEFNASSKSSRCFDAINLAAFGVGFVPDMTAFVVSTAVPIALHYAKKAQRGFQTESFLTRMNREFFLPRGLFAVVMVWRPDQASAQVTIDSTSGETRIIPTPLAPVRRGGIAGFFGRKKLPEQEFILPQAAPLVFLSERDIPHIKPEGGTMERMAHFTADYFDRRAQAKYAAEHPSSSLAMQGVTFRNRWADPNNPANSSTLLTMLSGGMLGTVEEPKKKKKKKYVPPEKRGRMGRLKAEFLEQDLLYLMISNRPTEQEMIKTEQFLSNQHMQ</sequence>
<organism evidence="3 4">
    <name type="scientific">Monascus purpureus</name>
    <name type="common">Red mold</name>
    <name type="synonym">Monascus anka</name>
    <dbReference type="NCBI Taxonomy" id="5098"/>
    <lineage>
        <taxon>Eukaryota</taxon>
        <taxon>Fungi</taxon>
        <taxon>Dikarya</taxon>
        <taxon>Ascomycota</taxon>
        <taxon>Pezizomycotina</taxon>
        <taxon>Eurotiomycetes</taxon>
        <taxon>Eurotiomycetidae</taxon>
        <taxon>Eurotiales</taxon>
        <taxon>Aspergillaceae</taxon>
        <taxon>Monascus</taxon>
    </lineage>
</organism>
<keyword evidence="4" id="KW-1185">Reference proteome</keyword>
<feature type="region of interest" description="Disordered" evidence="1">
    <location>
        <begin position="23"/>
        <end position="126"/>
    </location>
</feature>
<evidence type="ECO:0000313" key="3">
    <source>
        <dbReference type="EMBL" id="TQB73685.1"/>
    </source>
</evidence>
<evidence type="ECO:0000256" key="2">
    <source>
        <dbReference type="SAM" id="SignalP"/>
    </source>
</evidence>
<feature type="chain" id="PRO_5021307763" evidence="2">
    <location>
        <begin position="22"/>
        <end position="435"/>
    </location>
</feature>
<evidence type="ECO:0000256" key="1">
    <source>
        <dbReference type="SAM" id="MobiDB-lite"/>
    </source>
</evidence>
<evidence type="ECO:0000313" key="4">
    <source>
        <dbReference type="Proteomes" id="UP000319663"/>
    </source>
</evidence>
<dbReference type="PANTHER" id="PTHR38887:SF1">
    <property type="entry name" value="RAS MODIFICATION PROTEIN ERF4"/>
    <property type="match status" value="1"/>
</dbReference>
<name>A0A507QYF9_MONPU</name>
<feature type="compositionally biased region" description="Low complexity" evidence="1">
    <location>
        <begin position="59"/>
        <end position="77"/>
    </location>
</feature>
<comment type="caution">
    <text evidence="3">The sequence shown here is derived from an EMBL/GenBank/DDBJ whole genome shotgun (WGS) entry which is preliminary data.</text>
</comment>
<keyword evidence="2" id="KW-0732">Signal</keyword>
<dbReference type="AlphaFoldDB" id="A0A507QYF9"/>
<feature type="compositionally biased region" description="Low complexity" evidence="1">
    <location>
        <begin position="101"/>
        <end position="112"/>
    </location>
</feature>
<dbReference type="EMBL" id="VIFY01000040">
    <property type="protein sequence ID" value="TQB73685.1"/>
    <property type="molecule type" value="Genomic_DNA"/>
</dbReference>
<feature type="compositionally biased region" description="Polar residues" evidence="1">
    <location>
        <begin position="28"/>
        <end position="50"/>
    </location>
</feature>
<protein>
    <submittedName>
        <fullName evidence="3">Uncharacterized protein</fullName>
    </submittedName>
</protein>
<feature type="signal peptide" evidence="2">
    <location>
        <begin position="1"/>
        <end position="21"/>
    </location>
</feature>
<gene>
    <name evidence="3" type="ORF">MPDQ_005608</name>
</gene>
<dbReference type="Proteomes" id="UP000319663">
    <property type="component" value="Unassembled WGS sequence"/>
</dbReference>
<proteinExistence type="predicted"/>
<accession>A0A507QYF9</accession>
<dbReference type="OrthoDB" id="3433125at2759"/>
<reference evidence="3 4" key="1">
    <citation type="submission" date="2019-06" db="EMBL/GenBank/DDBJ databases">
        <title>Wine fermentation using esterase from Monascus purpureus.</title>
        <authorList>
            <person name="Geng C."/>
            <person name="Zhang Y."/>
        </authorList>
    </citation>
    <scope>NUCLEOTIDE SEQUENCE [LARGE SCALE GENOMIC DNA]</scope>
    <source>
        <strain evidence="3">HQ1</strain>
    </source>
</reference>
<dbReference type="PANTHER" id="PTHR38887">
    <property type="entry name" value="CHROMOSOME 21, WHOLE GENOME SHOTGUN SEQUENCE"/>
    <property type="match status" value="1"/>
</dbReference>
<dbReference type="InterPro" id="IPR053221">
    <property type="entry name" value="Burnettramic_acid_biosynth"/>
</dbReference>